<dbReference type="EMBL" id="JARQZJ010000003">
    <property type="protein sequence ID" value="KAK9870604.1"/>
    <property type="molecule type" value="Genomic_DNA"/>
</dbReference>
<dbReference type="Proteomes" id="UP001431783">
    <property type="component" value="Unassembled WGS sequence"/>
</dbReference>
<gene>
    <name evidence="2" type="ORF">WA026_008166</name>
</gene>
<reference evidence="2 3" key="1">
    <citation type="submission" date="2023-03" db="EMBL/GenBank/DDBJ databases">
        <title>Genome insight into feeding habits of ladybird beetles.</title>
        <authorList>
            <person name="Li H.-S."/>
            <person name="Huang Y.-H."/>
            <person name="Pang H."/>
        </authorList>
    </citation>
    <scope>NUCLEOTIDE SEQUENCE [LARGE SCALE GENOMIC DNA]</scope>
    <source>
        <strain evidence="2">SYSU_2023b</strain>
        <tissue evidence="2">Whole body</tissue>
    </source>
</reference>
<protein>
    <submittedName>
        <fullName evidence="2">Uncharacterized protein</fullName>
    </submittedName>
</protein>
<sequence length="120" mass="13786">RHRVDKLTTPQKNPLHENETGTHKFALVRKIDPNMGSSRHAPRSENDIHSFPLYFRTTSPFRSLRNYLGRSSTTTAIKSDQDIDRPMRETAIAVSAETSFYVHSDSVAYSEYFASTEYVF</sequence>
<evidence type="ECO:0000313" key="2">
    <source>
        <dbReference type="EMBL" id="KAK9870604.1"/>
    </source>
</evidence>
<dbReference type="AlphaFoldDB" id="A0AAW1TJV1"/>
<evidence type="ECO:0000313" key="3">
    <source>
        <dbReference type="Proteomes" id="UP001431783"/>
    </source>
</evidence>
<comment type="caution">
    <text evidence="2">The sequence shown here is derived from an EMBL/GenBank/DDBJ whole genome shotgun (WGS) entry which is preliminary data.</text>
</comment>
<proteinExistence type="predicted"/>
<keyword evidence="3" id="KW-1185">Reference proteome</keyword>
<accession>A0AAW1TJV1</accession>
<feature type="region of interest" description="Disordered" evidence="1">
    <location>
        <begin position="1"/>
        <end position="24"/>
    </location>
</feature>
<evidence type="ECO:0000256" key="1">
    <source>
        <dbReference type="SAM" id="MobiDB-lite"/>
    </source>
</evidence>
<feature type="non-terminal residue" evidence="2">
    <location>
        <position position="1"/>
    </location>
</feature>
<organism evidence="2 3">
    <name type="scientific">Henosepilachna vigintioctopunctata</name>
    <dbReference type="NCBI Taxonomy" id="420089"/>
    <lineage>
        <taxon>Eukaryota</taxon>
        <taxon>Metazoa</taxon>
        <taxon>Ecdysozoa</taxon>
        <taxon>Arthropoda</taxon>
        <taxon>Hexapoda</taxon>
        <taxon>Insecta</taxon>
        <taxon>Pterygota</taxon>
        <taxon>Neoptera</taxon>
        <taxon>Endopterygota</taxon>
        <taxon>Coleoptera</taxon>
        <taxon>Polyphaga</taxon>
        <taxon>Cucujiformia</taxon>
        <taxon>Coccinelloidea</taxon>
        <taxon>Coccinellidae</taxon>
        <taxon>Epilachninae</taxon>
        <taxon>Epilachnini</taxon>
        <taxon>Henosepilachna</taxon>
    </lineage>
</organism>
<name>A0AAW1TJV1_9CUCU</name>